<dbReference type="AlphaFoldDB" id="A0A4Y2EZB9"/>
<organism evidence="1 2">
    <name type="scientific">Araneus ventricosus</name>
    <name type="common">Orbweaver spider</name>
    <name type="synonym">Epeira ventricosa</name>
    <dbReference type="NCBI Taxonomy" id="182803"/>
    <lineage>
        <taxon>Eukaryota</taxon>
        <taxon>Metazoa</taxon>
        <taxon>Ecdysozoa</taxon>
        <taxon>Arthropoda</taxon>
        <taxon>Chelicerata</taxon>
        <taxon>Arachnida</taxon>
        <taxon>Araneae</taxon>
        <taxon>Araneomorphae</taxon>
        <taxon>Entelegynae</taxon>
        <taxon>Araneoidea</taxon>
        <taxon>Araneidae</taxon>
        <taxon>Araneus</taxon>
    </lineage>
</organism>
<dbReference type="EMBL" id="BGPR01000732">
    <property type="protein sequence ID" value="GBM33366.1"/>
    <property type="molecule type" value="Genomic_DNA"/>
</dbReference>
<accession>A0A4Y2EZB9</accession>
<protein>
    <submittedName>
        <fullName evidence="1">Uncharacterized protein</fullName>
    </submittedName>
</protein>
<sequence>MGSVEPFASFFREDSLKGGANSSPVESSLYFMFGKDVAPPSHSDFTLPEELIYNLITLQIVLFPYPIVSTPCGMAGFIESERRLGKPTAVKKEYKSRLQK</sequence>
<dbReference type="Proteomes" id="UP000499080">
    <property type="component" value="Unassembled WGS sequence"/>
</dbReference>
<comment type="caution">
    <text evidence="1">The sequence shown here is derived from an EMBL/GenBank/DDBJ whole genome shotgun (WGS) entry which is preliminary data.</text>
</comment>
<keyword evidence="2" id="KW-1185">Reference proteome</keyword>
<reference evidence="1 2" key="1">
    <citation type="journal article" date="2019" name="Sci. Rep.">
        <title>Orb-weaving spider Araneus ventricosus genome elucidates the spidroin gene catalogue.</title>
        <authorList>
            <person name="Kono N."/>
            <person name="Nakamura H."/>
            <person name="Ohtoshi R."/>
            <person name="Moran D.A.P."/>
            <person name="Shinohara A."/>
            <person name="Yoshida Y."/>
            <person name="Fujiwara M."/>
            <person name="Mori M."/>
            <person name="Tomita M."/>
            <person name="Arakawa K."/>
        </authorList>
    </citation>
    <scope>NUCLEOTIDE SEQUENCE [LARGE SCALE GENOMIC DNA]</scope>
</reference>
<proteinExistence type="predicted"/>
<name>A0A4Y2EZB9_ARAVE</name>
<evidence type="ECO:0000313" key="1">
    <source>
        <dbReference type="EMBL" id="GBM33366.1"/>
    </source>
</evidence>
<gene>
    <name evidence="1" type="ORF">AVEN_169903_1</name>
</gene>
<evidence type="ECO:0000313" key="2">
    <source>
        <dbReference type="Proteomes" id="UP000499080"/>
    </source>
</evidence>